<dbReference type="OrthoDB" id="10262326at2759"/>
<dbReference type="Proteomes" id="UP000221165">
    <property type="component" value="Unassembled WGS sequence"/>
</dbReference>
<evidence type="ECO:0000256" key="2">
    <source>
        <dbReference type="ARBA" id="ARBA00004477"/>
    </source>
</evidence>
<dbReference type="GO" id="GO:0003975">
    <property type="term" value="F:UDP-N-acetylglucosamine-dolichyl-phosphate N-acetylglucosaminephosphotransferase activity"/>
    <property type="evidence" value="ECO:0007669"/>
    <property type="project" value="UniProtKB-EC"/>
</dbReference>
<evidence type="ECO:0000256" key="17">
    <source>
        <dbReference type="ARBA" id="ARBA00044717"/>
    </source>
</evidence>
<name>A0A2C6LAI7_9APIC</name>
<evidence type="ECO:0000256" key="6">
    <source>
        <dbReference type="ARBA" id="ARBA00017659"/>
    </source>
</evidence>
<dbReference type="InterPro" id="IPR000715">
    <property type="entry name" value="Glycosyl_transferase_4"/>
</dbReference>
<evidence type="ECO:0000256" key="18">
    <source>
        <dbReference type="ARBA" id="ARBA00045078"/>
    </source>
</evidence>
<keyword evidence="21" id="KW-1185">Reference proteome</keyword>
<proteinExistence type="inferred from homology"/>
<dbReference type="InterPro" id="IPR033895">
    <property type="entry name" value="GPT"/>
</dbReference>
<accession>A0A2C6LAI7</accession>
<dbReference type="CDD" id="cd06855">
    <property type="entry name" value="GT_GPT_euk"/>
    <property type="match status" value="1"/>
</dbReference>
<feature type="transmembrane region" description="Helical" evidence="19">
    <location>
        <begin position="125"/>
        <end position="143"/>
    </location>
</feature>
<feature type="transmembrane region" description="Helical" evidence="19">
    <location>
        <begin position="493"/>
        <end position="511"/>
    </location>
</feature>
<dbReference type="GO" id="GO:0006488">
    <property type="term" value="P:dolichol-linked oligosaccharide biosynthetic process"/>
    <property type="evidence" value="ECO:0007669"/>
    <property type="project" value="InterPro"/>
</dbReference>
<keyword evidence="14 19" id="KW-0472">Membrane</keyword>
<sequence>MENVANASAPACRDGAAVLQPSLSAAPCLVALIISNFLPLLLLPCPLVRPVSCVVFLSGLSFAFVRRFIPYWDDKMKKKGVTGRDLHKLQPGLLSEGMGLVSAFVFVLAAVASQLLLLNDDKKLVEYNAGLLSITLMTFLGFADDLLDVPWRAKMFTPLVAAVPLLVAYTGRTTILLPDWLVPISQCVGSHLSSSLKPLVSFLASLKFVFLSLTRHLSSGSHLFSSLYSSSLFSALFSFSPSTEYREAKMHSDNAHASGISWLVSSDAWVYGPWRDLTPATADPGLSGGEGLLPSGLWVWGDTVMIDLGALYYVYMALVTVFCTNAINIYAGINGLEVGQSLVMSFFVIIHNVLEIRTHWVAGDMPAEAALIWKQHYFSLILSLLFFASSLGLLSFNWYPSKVFVGDTYTCFAGIYFAVVGILGHFSKTLLLLFLPQLLNFIMSLPQLFGFITCPRHRTPRYNPVTRKLESSGNFTLINFFLQVAGPMTEKRLLFALLAFQCLSCSLGLLIRYSSAVHMLFI</sequence>
<evidence type="ECO:0000256" key="3">
    <source>
        <dbReference type="ARBA" id="ARBA00004922"/>
    </source>
</evidence>
<dbReference type="VEuPathDB" id="ToxoDB:CSUI_001970"/>
<evidence type="ECO:0000256" key="1">
    <source>
        <dbReference type="ARBA" id="ARBA00001946"/>
    </source>
</evidence>
<keyword evidence="11" id="KW-0256">Endoplasmic reticulum</keyword>
<dbReference type="GO" id="GO:0046872">
    <property type="term" value="F:metal ion binding"/>
    <property type="evidence" value="ECO:0007669"/>
    <property type="project" value="UniProtKB-KW"/>
</dbReference>
<evidence type="ECO:0000256" key="16">
    <source>
        <dbReference type="ARBA" id="ARBA00033238"/>
    </source>
</evidence>
<keyword evidence="7" id="KW-0328">Glycosyltransferase</keyword>
<feature type="transmembrane region" description="Helical" evidence="19">
    <location>
        <begin position="98"/>
        <end position="118"/>
    </location>
</feature>
<dbReference type="GeneID" id="94425384"/>
<dbReference type="GO" id="GO:0005789">
    <property type="term" value="C:endoplasmic reticulum membrane"/>
    <property type="evidence" value="ECO:0007669"/>
    <property type="project" value="UniProtKB-SubCell"/>
</dbReference>
<comment type="caution">
    <text evidence="20">The sequence shown here is derived from an EMBL/GenBank/DDBJ whole genome shotgun (WGS) entry which is preliminary data.</text>
</comment>
<feature type="transmembrane region" description="Helical" evidence="19">
    <location>
        <begin position="377"/>
        <end position="398"/>
    </location>
</feature>
<evidence type="ECO:0000256" key="4">
    <source>
        <dbReference type="ARBA" id="ARBA00009317"/>
    </source>
</evidence>
<feature type="transmembrane region" description="Helical" evidence="19">
    <location>
        <begin position="50"/>
        <end position="69"/>
    </location>
</feature>
<gene>
    <name evidence="20" type="ORF">CSUI_001970</name>
</gene>
<evidence type="ECO:0000313" key="21">
    <source>
        <dbReference type="Proteomes" id="UP000221165"/>
    </source>
</evidence>
<organism evidence="20 21">
    <name type="scientific">Cystoisospora suis</name>
    <dbReference type="NCBI Taxonomy" id="483139"/>
    <lineage>
        <taxon>Eukaryota</taxon>
        <taxon>Sar</taxon>
        <taxon>Alveolata</taxon>
        <taxon>Apicomplexa</taxon>
        <taxon>Conoidasida</taxon>
        <taxon>Coccidia</taxon>
        <taxon>Eucoccidiorida</taxon>
        <taxon>Eimeriorina</taxon>
        <taxon>Sarcocystidae</taxon>
        <taxon>Cystoisospora</taxon>
    </lineage>
</organism>
<dbReference type="EMBL" id="MIGC01000815">
    <property type="protein sequence ID" value="PHJ24175.1"/>
    <property type="molecule type" value="Genomic_DNA"/>
</dbReference>
<evidence type="ECO:0000256" key="7">
    <source>
        <dbReference type="ARBA" id="ARBA00022676"/>
    </source>
</evidence>
<evidence type="ECO:0000256" key="9">
    <source>
        <dbReference type="ARBA" id="ARBA00022692"/>
    </source>
</evidence>
<dbReference type="AlphaFoldDB" id="A0A2C6LAI7"/>
<dbReference type="UniPathway" id="UPA00378"/>
<dbReference type="GO" id="GO:0016757">
    <property type="term" value="F:glycosyltransferase activity"/>
    <property type="evidence" value="ECO:0007669"/>
    <property type="project" value="UniProtKB-KW"/>
</dbReference>
<evidence type="ECO:0000256" key="8">
    <source>
        <dbReference type="ARBA" id="ARBA00022679"/>
    </source>
</evidence>
<evidence type="ECO:0000256" key="15">
    <source>
        <dbReference type="ARBA" id="ARBA00029567"/>
    </source>
</evidence>
<dbReference type="RefSeq" id="XP_067925848.1">
    <property type="nucleotide sequence ID" value="XM_068062173.1"/>
</dbReference>
<comment type="cofactor">
    <cofactor evidence="1">
        <name>Mg(2+)</name>
        <dbReference type="ChEBI" id="CHEBI:18420"/>
    </cofactor>
</comment>
<dbReference type="EC" id="2.7.8.15" evidence="5"/>
<evidence type="ECO:0000256" key="10">
    <source>
        <dbReference type="ARBA" id="ARBA00022723"/>
    </source>
</evidence>
<protein>
    <recommendedName>
        <fullName evidence="6">UDP-N-acetylglucosamine--dolichyl-phosphate N-acetylglucosaminephosphotransferase</fullName>
        <ecNumber evidence="5">2.7.8.15</ecNumber>
    </recommendedName>
    <alternativeName>
        <fullName evidence="15">GlcNAc-1-P transferase</fullName>
    </alternativeName>
    <alternativeName>
        <fullName evidence="16">N-acetylglucosamine-1-phosphate transferase</fullName>
    </alternativeName>
</protein>
<dbReference type="PANTHER" id="PTHR10571:SF0">
    <property type="entry name" value="UDP-N-ACETYLGLUCOSAMINE--DOLICHYL-PHOSPHATE N-ACETYLGLUCOSAMINEPHOSPHOTRANSFERASE"/>
    <property type="match status" value="1"/>
</dbReference>
<evidence type="ECO:0000256" key="19">
    <source>
        <dbReference type="SAM" id="Phobius"/>
    </source>
</evidence>
<reference evidence="20 21" key="1">
    <citation type="journal article" date="2017" name="Int. J. Parasitol.">
        <title>The genome of the protozoan parasite Cystoisospora suis and a reverse vaccinology approach to identify vaccine candidates.</title>
        <authorList>
            <person name="Palmieri N."/>
            <person name="Shrestha A."/>
            <person name="Ruttkowski B."/>
            <person name="Beck T."/>
            <person name="Vogl C."/>
            <person name="Tomley F."/>
            <person name="Blake D.P."/>
            <person name="Joachim A."/>
        </authorList>
    </citation>
    <scope>NUCLEOTIDE SEQUENCE [LARGE SCALE GENOMIC DNA]</scope>
    <source>
        <strain evidence="20 21">Wien I</strain>
    </source>
</reference>
<feature type="transmembrane region" description="Helical" evidence="19">
    <location>
        <begin position="23"/>
        <end position="43"/>
    </location>
</feature>
<comment type="subcellular location">
    <subcellularLocation>
        <location evidence="2">Endoplasmic reticulum membrane</location>
        <topology evidence="2">Multi-pass membrane protein</topology>
    </subcellularLocation>
</comment>
<keyword evidence="13 19" id="KW-1133">Transmembrane helix</keyword>
<feature type="transmembrane region" description="Helical" evidence="19">
    <location>
        <begin position="339"/>
        <end position="356"/>
    </location>
</feature>
<evidence type="ECO:0000256" key="14">
    <source>
        <dbReference type="ARBA" id="ARBA00023136"/>
    </source>
</evidence>
<evidence type="ECO:0000256" key="13">
    <source>
        <dbReference type="ARBA" id="ARBA00022989"/>
    </source>
</evidence>
<comment type="pathway">
    <text evidence="3">Protein modification; protein glycosylation.</text>
</comment>
<feature type="transmembrane region" description="Helical" evidence="19">
    <location>
        <begin position="155"/>
        <end position="177"/>
    </location>
</feature>
<keyword evidence="8" id="KW-0808">Transferase</keyword>
<evidence type="ECO:0000256" key="11">
    <source>
        <dbReference type="ARBA" id="ARBA00022824"/>
    </source>
</evidence>
<comment type="similarity">
    <text evidence="4">Belongs to the glycosyltransferase 4 family.</text>
</comment>
<evidence type="ECO:0000256" key="12">
    <source>
        <dbReference type="ARBA" id="ARBA00022842"/>
    </source>
</evidence>
<dbReference type="Pfam" id="PF00953">
    <property type="entry name" value="Glycos_transf_4"/>
    <property type="match status" value="1"/>
</dbReference>
<keyword evidence="12" id="KW-0460">Magnesium</keyword>
<keyword evidence="10" id="KW-0479">Metal-binding</keyword>
<keyword evidence="9 19" id="KW-0812">Transmembrane</keyword>
<feature type="transmembrane region" description="Helical" evidence="19">
    <location>
        <begin position="310"/>
        <end position="333"/>
    </location>
</feature>
<comment type="function">
    <text evidence="17">UDP-N-acetylglucosamine--dolichyl-phosphate N-acetylglucosaminephosphotransferase that operates in the biosynthetic pathway of dolichol-linked oligosaccharides, the glycan precursors employed in protein asparagine (N)-glycosylation. The assembly of dolichol-linked oligosaccharides begins on the cytosolic side of the endoplasmic reticulum membrane and finishes in its lumen. The sequential addition of sugars to dolichol pyrophosphate produces dolichol-linked oligosaccharides containing fourteen sugars, including two GlcNAcs, nine mannoses and three glucoses. Once assembled, the oligosaccharide is transferred from the lipid to nascent proteins by oligosaccharyltransferases. Catalyzes the initial step of dolichol-linked oligosaccharide biosynthesis, transfering GlcNAc-1-P from cytosolic UDP-GlcNAc onto the carrier lipid dolichyl phosphate (P-dolichol), yielding GlcNAc-P-P-dolichol embedded in the cytoplasmic leaflet of the endoplasmic reticulum membrane.</text>
</comment>
<evidence type="ECO:0000313" key="20">
    <source>
        <dbReference type="EMBL" id="PHJ24175.1"/>
    </source>
</evidence>
<feature type="transmembrane region" description="Helical" evidence="19">
    <location>
        <begin position="430"/>
        <end position="452"/>
    </location>
</feature>
<evidence type="ECO:0000256" key="5">
    <source>
        <dbReference type="ARBA" id="ARBA00013225"/>
    </source>
</evidence>
<dbReference type="PANTHER" id="PTHR10571">
    <property type="entry name" value="UDP-N-ACETYLGLUCOSAMINE--DOLICHYL-PHOSPHATE N-ACETYLGLUCOSAMINEPHOSPHOTRANSFERASE"/>
    <property type="match status" value="1"/>
</dbReference>
<comment type="catalytic activity">
    <reaction evidence="18">
        <text>a di-trans,poly-cis-dolichyl phosphate + UDP-N-acetyl-alpha-D-glucosamine = an N-acetyl-alpha-D-glucosaminyl-diphospho-di-trans,poly-cis-dolichol + UMP</text>
        <dbReference type="Rhea" id="RHEA:13289"/>
        <dbReference type="Rhea" id="RHEA-COMP:19498"/>
        <dbReference type="Rhea" id="RHEA-COMP:19507"/>
        <dbReference type="ChEBI" id="CHEBI:57683"/>
        <dbReference type="ChEBI" id="CHEBI:57705"/>
        <dbReference type="ChEBI" id="CHEBI:57865"/>
        <dbReference type="ChEBI" id="CHEBI:58427"/>
        <dbReference type="EC" id="2.7.8.15"/>
    </reaction>
    <physiologicalReaction direction="left-to-right" evidence="18">
        <dbReference type="Rhea" id="RHEA:13290"/>
    </physiologicalReaction>
</comment>
<feature type="transmembrane region" description="Helical" evidence="19">
    <location>
        <begin position="404"/>
        <end position="423"/>
    </location>
</feature>